<evidence type="ECO:0000256" key="2">
    <source>
        <dbReference type="HAMAP-Rule" id="MF_00758"/>
    </source>
</evidence>
<proteinExistence type="inferred from homology"/>
<dbReference type="GO" id="GO:0005829">
    <property type="term" value="C:cytosol"/>
    <property type="evidence" value="ECO:0007669"/>
    <property type="project" value="TreeGrafter"/>
</dbReference>
<dbReference type="EMBL" id="UFSP01000001">
    <property type="protein sequence ID" value="SSY94698.1"/>
    <property type="molecule type" value="Genomic_DNA"/>
</dbReference>
<comment type="similarity">
    <text evidence="1 2">Belongs to the UPF0301 (AlgH) family.</text>
</comment>
<gene>
    <name evidence="3" type="ORF">NCTC5908_00974</name>
</gene>
<protein>
    <recommendedName>
        <fullName evidence="2">UPF0301 protein NCTC5908_00974</fullName>
    </recommendedName>
</protein>
<evidence type="ECO:0000313" key="4">
    <source>
        <dbReference type="Proteomes" id="UP000253728"/>
    </source>
</evidence>
<dbReference type="Gene3D" id="3.40.1740.10">
    <property type="entry name" value="VC0467-like"/>
    <property type="match status" value="1"/>
</dbReference>
<dbReference type="PANTHER" id="PTHR30327">
    <property type="entry name" value="UNCHARACTERIZED PROTEIN YQGE"/>
    <property type="match status" value="1"/>
</dbReference>
<sequence length="186" mass="20957">MMDLQDHLLIAMPNLDDSYFYRTVIYICEHNEKGSMGLVINQPTDLSIAELGAKMNFMMVTDRTYNDKLVLAGGPVNIDRGFILHTNTPNTFDHSYKVNDNLVLTTSADVVDTFGTMGEPEKYLVTLGCASWEPNQLEQEIVHDSWLVVPATEQILFDLPYDQRWFAANQLLGIDGHNFVGQVGHC</sequence>
<evidence type="ECO:0000256" key="1">
    <source>
        <dbReference type="ARBA" id="ARBA00009600"/>
    </source>
</evidence>
<dbReference type="STRING" id="732.ADJ80_01665"/>
<dbReference type="HAMAP" id="MF_00758">
    <property type="entry name" value="UPF0301"/>
    <property type="match status" value="1"/>
</dbReference>
<dbReference type="Pfam" id="PF02622">
    <property type="entry name" value="DUF179"/>
    <property type="match status" value="1"/>
</dbReference>
<organism evidence="3 4">
    <name type="scientific">Aggregatibacter aphrophilus</name>
    <name type="common">Haemophilus aphrophilus</name>
    <dbReference type="NCBI Taxonomy" id="732"/>
    <lineage>
        <taxon>Bacteria</taxon>
        <taxon>Pseudomonadati</taxon>
        <taxon>Pseudomonadota</taxon>
        <taxon>Gammaproteobacteria</taxon>
        <taxon>Pasteurellales</taxon>
        <taxon>Pasteurellaceae</taxon>
        <taxon>Aggregatibacter</taxon>
    </lineage>
</organism>
<accession>A0A369ZDJ2</accession>
<dbReference type="OMA" id="GAWYVVE"/>
<dbReference type="AlphaFoldDB" id="A0A369ZDJ2"/>
<name>A0A369ZDJ2_AGGAP</name>
<evidence type="ECO:0000313" key="3">
    <source>
        <dbReference type="EMBL" id="SSY94698.1"/>
    </source>
</evidence>
<dbReference type="InterPro" id="IPR003774">
    <property type="entry name" value="AlgH-like"/>
</dbReference>
<dbReference type="PANTHER" id="PTHR30327:SF1">
    <property type="entry name" value="UPF0301 PROTEIN YQGE"/>
    <property type="match status" value="1"/>
</dbReference>
<dbReference type="NCBIfam" id="NF001266">
    <property type="entry name" value="PRK00228.1-1"/>
    <property type="match status" value="1"/>
</dbReference>
<dbReference type="Proteomes" id="UP000253728">
    <property type="component" value="Unassembled WGS sequence"/>
</dbReference>
<dbReference type="SUPFAM" id="SSF143456">
    <property type="entry name" value="VC0467-like"/>
    <property type="match status" value="1"/>
</dbReference>
<reference evidence="3 4" key="1">
    <citation type="submission" date="2018-06" db="EMBL/GenBank/DDBJ databases">
        <authorList>
            <consortium name="Pathogen Informatics"/>
            <person name="Doyle S."/>
        </authorList>
    </citation>
    <scope>NUCLEOTIDE SEQUENCE [LARGE SCALE GENOMIC DNA]</scope>
    <source>
        <strain evidence="3 4">NCTC5908</strain>
    </source>
</reference>